<dbReference type="InterPro" id="IPR002347">
    <property type="entry name" value="SDR_fam"/>
</dbReference>
<organism evidence="5 6">
    <name type="scientific">Alistipes onderdonkii</name>
    <dbReference type="NCBI Taxonomy" id="328813"/>
    <lineage>
        <taxon>Bacteria</taxon>
        <taxon>Pseudomonadati</taxon>
        <taxon>Bacteroidota</taxon>
        <taxon>Bacteroidia</taxon>
        <taxon>Bacteroidales</taxon>
        <taxon>Rikenellaceae</taxon>
        <taxon>Alistipes</taxon>
    </lineage>
</organism>
<gene>
    <name evidence="5" type="ORF">B5G41_01645</name>
</gene>
<evidence type="ECO:0000313" key="6">
    <source>
        <dbReference type="Proteomes" id="UP000195772"/>
    </source>
</evidence>
<dbReference type="PANTHER" id="PTHR24321">
    <property type="entry name" value="DEHYDROGENASES, SHORT CHAIN"/>
    <property type="match status" value="1"/>
</dbReference>
<dbReference type="RefSeq" id="WP_087401052.1">
    <property type="nucleotide sequence ID" value="NZ_DAWEOI010000001.1"/>
</dbReference>
<dbReference type="FunFam" id="3.40.50.720:FF:000084">
    <property type="entry name" value="Short-chain dehydrogenase reductase"/>
    <property type="match status" value="1"/>
</dbReference>
<accession>A0A1Y3QZF2</accession>
<evidence type="ECO:0000259" key="4">
    <source>
        <dbReference type="SMART" id="SM00822"/>
    </source>
</evidence>
<dbReference type="NCBIfam" id="NF005559">
    <property type="entry name" value="PRK07231.1"/>
    <property type="match status" value="1"/>
</dbReference>
<evidence type="ECO:0000256" key="2">
    <source>
        <dbReference type="ARBA" id="ARBA00023002"/>
    </source>
</evidence>
<reference evidence="6" key="1">
    <citation type="submission" date="2017-04" db="EMBL/GenBank/DDBJ databases">
        <title>Function of individual gut microbiota members based on whole genome sequencing of pure cultures obtained from chicken caecum.</title>
        <authorList>
            <person name="Medvecky M."/>
            <person name="Cejkova D."/>
            <person name="Polansky O."/>
            <person name="Karasova D."/>
            <person name="Kubasova T."/>
            <person name="Cizek A."/>
            <person name="Rychlik I."/>
        </authorList>
    </citation>
    <scope>NUCLEOTIDE SEQUENCE [LARGE SCALE GENOMIC DNA]</scope>
    <source>
        <strain evidence="6">An90</strain>
    </source>
</reference>
<dbReference type="GO" id="GO:0016491">
    <property type="term" value="F:oxidoreductase activity"/>
    <property type="evidence" value="ECO:0007669"/>
    <property type="project" value="UniProtKB-KW"/>
</dbReference>
<dbReference type="InterPro" id="IPR057326">
    <property type="entry name" value="KR_dom"/>
</dbReference>
<sequence length="252" mass="26110">MMETKDKTALVTGAASGMGAAAARMFAQAGYSVMLADMNGTAVEAAVQGLAASGYEADYTVCDVTDEAQVKAMVEKTVARFGKLDAAYNNAGIMPARVETADTETEAFDHVIAVNLKGVWLCMKYELLQMRRQGHGAIVNTSSIGGLVGSPGRAGYHAAKHGVLGLTKCAALEYAGKGIRVNAVCPGTIETPMVDDMIRTGNLVVSEALQFAPAGRFGRAEEVAAAVVWLCSPGASYITGQAIAVDGGYTAM</sequence>
<comment type="caution">
    <text evidence="5">The sequence shown here is derived from an EMBL/GenBank/DDBJ whole genome shotgun (WGS) entry which is preliminary data.</text>
</comment>
<evidence type="ECO:0000256" key="3">
    <source>
        <dbReference type="ARBA" id="ARBA00023027"/>
    </source>
</evidence>
<evidence type="ECO:0000256" key="1">
    <source>
        <dbReference type="ARBA" id="ARBA00006484"/>
    </source>
</evidence>
<dbReference type="eggNOG" id="COG1028">
    <property type="taxonomic scope" value="Bacteria"/>
</dbReference>
<comment type="similarity">
    <text evidence="1">Belongs to the short-chain dehydrogenases/reductases (SDR) family.</text>
</comment>
<feature type="domain" description="Ketoreductase" evidence="4">
    <location>
        <begin position="7"/>
        <end position="197"/>
    </location>
</feature>
<dbReference type="PANTHER" id="PTHR24321:SF8">
    <property type="entry name" value="ESTRADIOL 17-BETA-DEHYDROGENASE 8-RELATED"/>
    <property type="match status" value="1"/>
</dbReference>
<dbReference type="Proteomes" id="UP000195772">
    <property type="component" value="Unassembled WGS sequence"/>
</dbReference>
<keyword evidence="3" id="KW-0520">NAD</keyword>
<dbReference type="PRINTS" id="PR00081">
    <property type="entry name" value="GDHRDH"/>
</dbReference>
<keyword evidence="2" id="KW-0560">Oxidoreductase</keyword>
<dbReference type="Pfam" id="PF13561">
    <property type="entry name" value="adh_short_C2"/>
    <property type="match status" value="1"/>
</dbReference>
<dbReference type="EMBL" id="NFHB01000001">
    <property type="protein sequence ID" value="OUN05032.1"/>
    <property type="molecule type" value="Genomic_DNA"/>
</dbReference>
<dbReference type="Gene3D" id="3.40.50.720">
    <property type="entry name" value="NAD(P)-binding Rossmann-like Domain"/>
    <property type="match status" value="1"/>
</dbReference>
<dbReference type="SUPFAM" id="SSF51735">
    <property type="entry name" value="NAD(P)-binding Rossmann-fold domains"/>
    <property type="match status" value="1"/>
</dbReference>
<dbReference type="AlphaFoldDB" id="A0A1Y3QZF2"/>
<proteinExistence type="inferred from homology"/>
<dbReference type="OrthoDB" id="9808814at2"/>
<dbReference type="PRINTS" id="PR00080">
    <property type="entry name" value="SDRFAMILY"/>
</dbReference>
<evidence type="ECO:0000313" key="5">
    <source>
        <dbReference type="EMBL" id="OUN05032.1"/>
    </source>
</evidence>
<name>A0A1Y3QZF2_9BACT</name>
<protein>
    <submittedName>
        <fullName evidence="5">Oxidoreductase</fullName>
    </submittedName>
</protein>
<dbReference type="SMART" id="SM00822">
    <property type="entry name" value="PKS_KR"/>
    <property type="match status" value="1"/>
</dbReference>
<dbReference type="InterPro" id="IPR036291">
    <property type="entry name" value="NAD(P)-bd_dom_sf"/>
</dbReference>